<evidence type="ECO:0000256" key="6">
    <source>
        <dbReference type="ARBA" id="ARBA00023295"/>
    </source>
</evidence>
<dbReference type="PRINTS" id="PR00744">
    <property type="entry name" value="GLHYDRLASE37"/>
</dbReference>
<sequence length="593" mass="68060">MKVSLSLIVTLTMVLHISSERIYSRKRRQAIQSCDSLVFCQGNLLDTIQKARIYADSKTFVDLSQINSEEVTLKNFENFMASTNNKPSKSNITKFIKANFKSESEMEDWTPPDYKPNPPFLKSIYHSAMYFFAKDVVSLWPKLGRRIKKSVKDDPSRYSLIPVPEGFIIPGGRFREIYYWDSYWIIKGLIISDMHDTAKGMLDNFIHLIKTHGMIPNGSRVYYLNRSQPPLFTMMVDLYISSRPDTKWLIANVEHLDTELMFWINERTIPVTKDGVEYKLAHYGPQSNTPRPESYNEDLITCATFPSDDEKASCYIALKAGAESGWDFSSRWLFDRDGKTSSNLTSIDTKRIAPVDLNAFLYKSFSLLSEYYGGLGNTGKEAEWAERAKTWRDTIEAVFYDKDDGIWYDYDTKLNRNRKVFFASNFAPLWAQAYDLKKKSEYGKKAAEYMKAESIDTYLGGIPTSVEQSGEQWDLPNGWPPLQEFVVLGLHMTEHPEAQKIARTFANRWISANMKGYQRDNAMYEKYDAVEPGVYGGGGEYEVQLGFGWTNGVALSFIHTFYSSAHSISKALLKPYIYFGLISLIMYISNVLR</sequence>
<feature type="transmembrane region" description="Helical" evidence="8">
    <location>
        <begin position="576"/>
        <end position="592"/>
    </location>
</feature>
<dbReference type="PROSITE" id="PS00928">
    <property type="entry name" value="TREHALASE_2"/>
    <property type="match status" value="1"/>
</dbReference>
<dbReference type="InterPro" id="IPR008928">
    <property type="entry name" value="6-hairpin_glycosidase_sf"/>
</dbReference>
<evidence type="ECO:0000256" key="1">
    <source>
        <dbReference type="ARBA" id="ARBA00001576"/>
    </source>
</evidence>
<dbReference type="Pfam" id="PF01204">
    <property type="entry name" value="Trehalase"/>
    <property type="match status" value="1"/>
</dbReference>
<feature type="signal peptide" evidence="9">
    <location>
        <begin position="1"/>
        <end position="19"/>
    </location>
</feature>
<dbReference type="RefSeq" id="XP_030758397.1">
    <property type="nucleotide sequence ID" value="XM_030902537.1"/>
</dbReference>
<dbReference type="PANTHER" id="PTHR23403">
    <property type="entry name" value="TREHALASE"/>
    <property type="match status" value="1"/>
</dbReference>
<keyword evidence="6 7" id="KW-0326">Glycosidase</keyword>
<dbReference type="KEGG" id="soy:115884075"/>
<dbReference type="InterPro" id="IPR018232">
    <property type="entry name" value="Glyco_hydro_37_CS"/>
</dbReference>
<dbReference type="OrthoDB" id="3542292at2759"/>
<proteinExistence type="inferred from homology"/>
<dbReference type="Proteomes" id="UP000504635">
    <property type="component" value="Unplaced"/>
</dbReference>
<evidence type="ECO:0000313" key="10">
    <source>
        <dbReference type="Proteomes" id="UP000504635"/>
    </source>
</evidence>
<accession>A0A6J2Y3Y2</accession>
<evidence type="ECO:0000256" key="7">
    <source>
        <dbReference type="RuleBase" id="RU361180"/>
    </source>
</evidence>
<dbReference type="Gene3D" id="1.50.10.10">
    <property type="match status" value="1"/>
</dbReference>
<gene>
    <name evidence="11 12" type="primary">LOC115884075</name>
</gene>
<keyword evidence="8" id="KW-1133">Transmembrane helix</keyword>
<evidence type="ECO:0000256" key="3">
    <source>
        <dbReference type="ARBA" id="ARBA00012757"/>
    </source>
</evidence>
<protein>
    <recommendedName>
        <fullName evidence="4 7">Trehalase</fullName>
        <ecNumber evidence="3 7">3.2.1.28</ecNumber>
    </recommendedName>
    <alternativeName>
        <fullName evidence="7">Alpha-trehalose glucohydrolase</fullName>
    </alternativeName>
</protein>
<dbReference type="SUPFAM" id="SSF48208">
    <property type="entry name" value="Six-hairpin glycosidases"/>
    <property type="match status" value="1"/>
</dbReference>
<comment type="similarity">
    <text evidence="2 7">Belongs to the glycosyl hydrolase 37 family.</text>
</comment>
<keyword evidence="8" id="KW-0472">Membrane</keyword>
<evidence type="ECO:0000256" key="2">
    <source>
        <dbReference type="ARBA" id="ARBA00005615"/>
    </source>
</evidence>
<evidence type="ECO:0000256" key="4">
    <source>
        <dbReference type="ARBA" id="ARBA00019905"/>
    </source>
</evidence>
<organism evidence="10 11">
    <name type="scientific">Sitophilus oryzae</name>
    <name type="common">Rice weevil</name>
    <name type="synonym">Curculio oryzae</name>
    <dbReference type="NCBI Taxonomy" id="7048"/>
    <lineage>
        <taxon>Eukaryota</taxon>
        <taxon>Metazoa</taxon>
        <taxon>Ecdysozoa</taxon>
        <taxon>Arthropoda</taxon>
        <taxon>Hexapoda</taxon>
        <taxon>Insecta</taxon>
        <taxon>Pterygota</taxon>
        <taxon>Neoptera</taxon>
        <taxon>Endopterygota</taxon>
        <taxon>Coleoptera</taxon>
        <taxon>Polyphaga</taxon>
        <taxon>Cucujiformia</taxon>
        <taxon>Curculionidae</taxon>
        <taxon>Dryophthorinae</taxon>
        <taxon>Sitophilus</taxon>
    </lineage>
</organism>
<dbReference type="GO" id="GO:0005993">
    <property type="term" value="P:trehalose catabolic process"/>
    <property type="evidence" value="ECO:0007669"/>
    <property type="project" value="TreeGrafter"/>
</dbReference>
<comment type="catalytic activity">
    <reaction evidence="1 7">
        <text>alpha,alpha-trehalose + H2O = alpha-D-glucose + beta-D-glucose</text>
        <dbReference type="Rhea" id="RHEA:32675"/>
        <dbReference type="ChEBI" id="CHEBI:15377"/>
        <dbReference type="ChEBI" id="CHEBI:15903"/>
        <dbReference type="ChEBI" id="CHEBI:16551"/>
        <dbReference type="ChEBI" id="CHEBI:17925"/>
        <dbReference type="EC" id="3.2.1.28"/>
    </reaction>
</comment>
<evidence type="ECO:0000313" key="12">
    <source>
        <dbReference type="RefSeq" id="XP_030758407.1"/>
    </source>
</evidence>
<dbReference type="GeneID" id="115884075"/>
<keyword evidence="9" id="KW-0732">Signal</keyword>
<name>A0A6J2Y3Y2_SITOR</name>
<dbReference type="EC" id="3.2.1.28" evidence="3 7"/>
<keyword evidence="8" id="KW-0812">Transmembrane</keyword>
<evidence type="ECO:0000313" key="11">
    <source>
        <dbReference type="RefSeq" id="XP_030758397.1"/>
    </source>
</evidence>
<evidence type="ECO:0000256" key="8">
    <source>
        <dbReference type="SAM" id="Phobius"/>
    </source>
</evidence>
<dbReference type="GO" id="GO:0004555">
    <property type="term" value="F:alpha,alpha-trehalase activity"/>
    <property type="evidence" value="ECO:0007669"/>
    <property type="project" value="UniProtKB-EC"/>
</dbReference>
<dbReference type="InterPro" id="IPR001661">
    <property type="entry name" value="Glyco_hydro_37"/>
</dbReference>
<evidence type="ECO:0000256" key="5">
    <source>
        <dbReference type="ARBA" id="ARBA00022801"/>
    </source>
</evidence>
<dbReference type="PANTHER" id="PTHR23403:SF1">
    <property type="entry name" value="TREHALASE"/>
    <property type="match status" value="1"/>
</dbReference>
<dbReference type="InterPro" id="IPR012341">
    <property type="entry name" value="6hp_glycosidase-like_sf"/>
</dbReference>
<keyword evidence="5 7" id="KW-0378">Hydrolase</keyword>
<keyword evidence="10" id="KW-1185">Reference proteome</keyword>
<dbReference type="RefSeq" id="XP_030758407.1">
    <property type="nucleotide sequence ID" value="XM_030902547.1"/>
</dbReference>
<feature type="chain" id="PRO_5044642898" description="Trehalase" evidence="9">
    <location>
        <begin position="20"/>
        <end position="593"/>
    </location>
</feature>
<evidence type="ECO:0000256" key="9">
    <source>
        <dbReference type="SAM" id="SignalP"/>
    </source>
</evidence>
<dbReference type="AlphaFoldDB" id="A0A6J2Y3Y2"/>
<dbReference type="PROSITE" id="PS00927">
    <property type="entry name" value="TREHALASE_1"/>
    <property type="match status" value="1"/>
</dbReference>
<reference evidence="11 12" key="1">
    <citation type="submission" date="2025-04" db="UniProtKB">
        <authorList>
            <consortium name="RefSeq"/>
        </authorList>
    </citation>
    <scope>IDENTIFICATION</scope>
    <source>
        <tissue evidence="11 12">Gonads</tissue>
    </source>
</reference>